<protein>
    <submittedName>
        <fullName evidence="5">DNA-binding transcriptional regulator, HxlR family</fullName>
    </submittedName>
</protein>
<gene>
    <name evidence="5" type="ORF">SAMN05518684_103149</name>
</gene>
<dbReference type="GO" id="GO:0003677">
    <property type="term" value="F:DNA binding"/>
    <property type="evidence" value="ECO:0007669"/>
    <property type="project" value="UniProtKB-KW"/>
</dbReference>
<evidence type="ECO:0000256" key="1">
    <source>
        <dbReference type="ARBA" id="ARBA00023015"/>
    </source>
</evidence>
<evidence type="ECO:0000313" key="6">
    <source>
        <dbReference type="Proteomes" id="UP000198571"/>
    </source>
</evidence>
<keyword evidence="2 5" id="KW-0238">DNA-binding</keyword>
<evidence type="ECO:0000256" key="3">
    <source>
        <dbReference type="ARBA" id="ARBA00023163"/>
    </source>
</evidence>
<accession>A0A1H9RH66</accession>
<keyword evidence="3" id="KW-0804">Transcription</keyword>
<dbReference type="InterPro" id="IPR036388">
    <property type="entry name" value="WH-like_DNA-bd_sf"/>
</dbReference>
<dbReference type="PANTHER" id="PTHR33204">
    <property type="entry name" value="TRANSCRIPTIONAL REGULATOR, MARR FAMILY"/>
    <property type="match status" value="1"/>
</dbReference>
<reference evidence="6" key="1">
    <citation type="submission" date="2016-10" db="EMBL/GenBank/DDBJ databases">
        <authorList>
            <person name="Varghese N."/>
            <person name="Submissions S."/>
        </authorList>
    </citation>
    <scope>NUCLEOTIDE SEQUENCE [LARGE SCALE GENOMIC DNA]</scope>
    <source>
        <strain evidence="6">S9</strain>
    </source>
</reference>
<keyword evidence="6" id="KW-1185">Reference proteome</keyword>
<dbReference type="Pfam" id="PF01638">
    <property type="entry name" value="HxlR"/>
    <property type="match status" value="1"/>
</dbReference>
<dbReference type="EMBL" id="FOGT01000003">
    <property type="protein sequence ID" value="SER72034.1"/>
    <property type="molecule type" value="Genomic_DNA"/>
</dbReference>
<dbReference type="AlphaFoldDB" id="A0A1H9RH66"/>
<dbReference type="PROSITE" id="PS51118">
    <property type="entry name" value="HTH_HXLR"/>
    <property type="match status" value="1"/>
</dbReference>
<evidence type="ECO:0000256" key="2">
    <source>
        <dbReference type="ARBA" id="ARBA00023125"/>
    </source>
</evidence>
<evidence type="ECO:0000313" key="5">
    <source>
        <dbReference type="EMBL" id="SER72034.1"/>
    </source>
</evidence>
<name>A0A1H9RH66_9BACI</name>
<dbReference type="PANTHER" id="PTHR33204:SF29">
    <property type="entry name" value="TRANSCRIPTIONAL REGULATOR"/>
    <property type="match status" value="1"/>
</dbReference>
<feature type="domain" description="HTH hxlR-type" evidence="4">
    <location>
        <begin position="7"/>
        <end position="105"/>
    </location>
</feature>
<dbReference type="Proteomes" id="UP000198571">
    <property type="component" value="Unassembled WGS sequence"/>
</dbReference>
<dbReference type="RefSeq" id="WP_093047958.1">
    <property type="nucleotide sequence ID" value="NZ_FOGT01000003.1"/>
</dbReference>
<evidence type="ECO:0000259" key="4">
    <source>
        <dbReference type="PROSITE" id="PS51118"/>
    </source>
</evidence>
<sequence>METKEIKAIKATLDIVCGKWKAAILLLLMGRTLRFSKIKSSLPLINHQTLIKQLKELEKDGLIERKSYKEVPPRVEYSVTEYGAELEGMLKEMMDWGKKHLELNSRIPKEDEIIIPVERDKTHQ</sequence>
<proteinExistence type="predicted"/>
<organism evidence="5 6">
    <name type="scientific">Salipaludibacillus aurantiacus</name>
    <dbReference type="NCBI Taxonomy" id="1601833"/>
    <lineage>
        <taxon>Bacteria</taxon>
        <taxon>Bacillati</taxon>
        <taxon>Bacillota</taxon>
        <taxon>Bacilli</taxon>
        <taxon>Bacillales</taxon>
        <taxon>Bacillaceae</taxon>
    </lineage>
</organism>
<keyword evidence="1" id="KW-0805">Transcription regulation</keyword>
<dbReference type="SUPFAM" id="SSF46785">
    <property type="entry name" value="Winged helix' DNA-binding domain"/>
    <property type="match status" value="1"/>
</dbReference>
<dbReference type="Gene3D" id="1.10.10.10">
    <property type="entry name" value="Winged helix-like DNA-binding domain superfamily/Winged helix DNA-binding domain"/>
    <property type="match status" value="1"/>
</dbReference>
<dbReference type="STRING" id="1601833.SAMN05518684_103149"/>
<dbReference type="InterPro" id="IPR036390">
    <property type="entry name" value="WH_DNA-bd_sf"/>
</dbReference>
<dbReference type="InterPro" id="IPR002577">
    <property type="entry name" value="HTH_HxlR"/>
</dbReference>
<dbReference type="OrthoDB" id="9791143at2"/>